<dbReference type="EMBL" id="CP014143">
    <property type="protein sequence ID" value="AOS96595.1"/>
    <property type="molecule type" value="Genomic_DNA"/>
</dbReference>
<keyword evidence="1" id="KW-0472">Membrane</keyword>
<dbReference type="KEGG" id="micc:AUP74_01132"/>
<feature type="transmembrane region" description="Helical" evidence="1">
    <location>
        <begin position="44"/>
        <end position="65"/>
    </location>
</feature>
<accession>A0A1C9W610</accession>
<keyword evidence="3" id="KW-1185">Reference proteome</keyword>
<keyword evidence="1" id="KW-1133">Transmembrane helix</keyword>
<evidence type="ECO:0000256" key="1">
    <source>
        <dbReference type="SAM" id="Phobius"/>
    </source>
</evidence>
<sequence>MLKHKREENFFPLMTCSYWFTVVVSSIIYLVLGNADVLHLKSDLVSIFGVVLFFGVIFIVHLSIRNIQTYDEAEVWYSLLSKNQKIGLNVVVASFMAVSFISLLTWAVVEM</sequence>
<evidence type="ECO:0000313" key="2">
    <source>
        <dbReference type="EMBL" id="AOS96595.1"/>
    </source>
</evidence>
<feature type="transmembrane region" description="Helical" evidence="1">
    <location>
        <begin position="12"/>
        <end position="32"/>
    </location>
</feature>
<proteinExistence type="predicted"/>
<keyword evidence="1" id="KW-0812">Transmembrane</keyword>
<dbReference type="Proteomes" id="UP000095672">
    <property type="component" value="Chromosome"/>
</dbReference>
<name>A0A1C9W610_9GAMM</name>
<gene>
    <name evidence="2" type="ORF">AUP74_01132</name>
</gene>
<reference evidence="3" key="1">
    <citation type="submission" date="2016-01" db="EMBL/GenBank/DDBJ databases">
        <title>Complete genome sequence of Microbulbifer sp. CCB-MM1, a halophile isolated from Matang Mangrove Forest, Perak.</title>
        <authorList>
            <person name="Moh T.H."/>
            <person name="Dinesh B."/>
            <person name="Lau N.-S."/>
            <person name="Go F."/>
            <person name="Alexander Chong S.-C."/>
        </authorList>
    </citation>
    <scope>NUCLEOTIDE SEQUENCE [LARGE SCALE GENOMIC DNA]</scope>
    <source>
        <strain evidence="3">CCB-MM1</strain>
    </source>
</reference>
<dbReference type="AlphaFoldDB" id="A0A1C9W610"/>
<organism evidence="2 3">
    <name type="scientific">Microbulbifer aggregans</name>
    <dbReference type="NCBI Taxonomy" id="1769779"/>
    <lineage>
        <taxon>Bacteria</taxon>
        <taxon>Pseudomonadati</taxon>
        <taxon>Pseudomonadota</taxon>
        <taxon>Gammaproteobacteria</taxon>
        <taxon>Cellvibrionales</taxon>
        <taxon>Microbulbiferaceae</taxon>
        <taxon>Microbulbifer</taxon>
    </lineage>
</organism>
<protein>
    <submittedName>
        <fullName evidence="2">Uncharacterized protein</fullName>
    </submittedName>
</protein>
<feature type="transmembrane region" description="Helical" evidence="1">
    <location>
        <begin position="86"/>
        <end position="109"/>
    </location>
</feature>
<evidence type="ECO:0000313" key="3">
    <source>
        <dbReference type="Proteomes" id="UP000095672"/>
    </source>
</evidence>